<dbReference type="InterPro" id="IPR009061">
    <property type="entry name" value="DNA-bd_dom_put_sf"/>
</dbReference>
<dbReference type="EMBL" id="PJQM01000248">
    <property type="protein sequence ID" value="RCI06025.1"/>
    <property type="molecule type" value="Genomic_DNA"/>
</dbReference>
<keyword evidence="2" id="KW-0862">Zinc</keyword>
<dbReference type="GO" id="GO:0003684">
    <property type="term" value="F:damaged DNA binding"/>
    <property type="evidence" value="ECO:0007669"/>
    <property type="project" value="InterPro"/>
</dbReference>
<comment type="caution">
    <text evidence="5">The sequence shown here is derived from an EMBL/GenBank/DDBJ whole genome shotgun (WGS) entry which is preliminary data.</text>
</comment>
<dbReference type="PANTHER" id="PTHR10142">
    <property type="entry name" value="DNA REPAIR PROTEIN COMPLEMENTING XP-A CELLS"/>
    <property type="match status" value="1"/>
</dbReference>
<dbReference type="InterPro" id="IPR022656">
    <property type="entry name" value="XPA_C"/>
</dbReference>
<dbReference type="Proteomes" id="UP000253551">
    <property type="component" value="Unassembled WGS sequence"/>
</dbReference>
<keyword evidence="3" id="KW-0539">Nucleus</keyword>
<proteinExistence type="predicted"/>
<organism evidence="5 6">
    <name type="scientific">Rhizopus stolonifer</name>
    <name type="common">Rhizopus nigricans</name>
    <dbReference type="NCBI Taxonomy" id="4846"/>
    <lineage>
        <taxon>Eukaryota</taxon>
        <taxon>Fungi</taxon>
        <taxon>Fungi incertae sedis</taxon>
        <taxon>Mucoromycota</taxon>
        <taxon>Mucoromycotina</taxon>
        <taxon>Mucoromycetes</taxon>
        <taxon>Mucorales</taxon>
        <taxon>Mucorineae</taxon>
        <taxon>Rhizopodaceae</taxon>
        <taxon>Rhizopus</taxon>
    </lineage>
</organism>
<protein>
    <recommendedName>
        <fullName evidence="4">XPA C-terminal domain-containing protein</fullName>
    </recommendedName>
</protein>
<dbReference type="GO" id="GO:0006284">
    <property type="term" value="P:base-excision repair"/>
    <property type="evidence" value="ECO:0007669"/>
    <property type="project" value="TreeGrafter"/>
</dbReference>
<evidence type="ECO:0000256" key="2">
    <source>
        <dbReference type="ARBA" id="ARBA00022833"/>
    </source>
</evidence>
<reference evidence="5 6" key="1">
    <citation type="journal article" date="2018" name="G3 (Bethesda)">
        <title>Phylogenetic and Phylogenomic Definition of Rhizopus Species.</title>
        <authorList>
            <person name="Gryganskyi A.P."/>
            <person name="Golan J."/>
            <person name="Dolatabadi S."/>
            <person name="Mondo S."/>
            <person name="Robb S."/>
            <person name="Idnurm A."/>
            <person name="Muszewska A."/>
            <person name="Steczkiewicz K."/>
            <person name="Masonjones S."/>
            <person name="Liao H.L."/>
            <person name="Gajdeczka M.T."/>
            <person name="Anike F."/>
            <person name="Vuek A."/>
            <person name="Anishchenko I.M."/>
            <person name="Voigt K."/>
            <person name="de Hoog G.S."/>
            <person name="Smith M.E."/>
            <person name="Heitman J."/>
            <person name="Vilgalys R."/>
            <person name="Stajich J.E."/>
        </authorList>
    </citation>
    <scope>NUCLEOTIDE SEQUENCE [LARGE SCALE GENOMIC DNA]</scope>
    <source>
        <strain evidence="5 6">LSU 92-RS-03</strain>
    </source>
</reference>
<evidence type="ECO:0000256" key="3">
    <source>
        <dbReference type="ARBA" id="ARBA00023242"/>
    </source>
</evidence>
<keyword evidence="6" id="KW-1185">Reference proteome</keyword>
<evidence type="ECO:0000259" key="4">
    <source>
        <dbReference type="Pfam" id="PF05181"/>
    </source>
</evidence>
<dbReference type="PANTHER" id="PTHR10142:SF0">
    <property type="entry name" value="DNA REPAIR PROTEIN COMPLEMENTING XP-A CELLS"/>
    <property type="match status" value="1"/>
</dbReference>
<dbReference type="GO" id="GO:0000110">
    <property type="term" value="C:nucleotide-excision repair factor 1 complex"/>
    <property type="evidence" value="ECO:0007669"/>
    <property type="project" value="TreeGrafter"/>
</dbReference>
<dbReference type="InterPro" id="IPR000465">
    <property type="entry name" value="XPA/RAD14"/>
</dbReference>
<accession>A0A367KV02</accession>
<comment type="subcellular location">
    <subcellularLocation>
        <location evidence="1">Nucleus</location>
    </subcellularLocation>
</comment>
<dbReference type="AlphaFoldDB" id="A0A367KV02"/>
<evidence type="ECO:0000313" key="6">
    <source>
        <dbReference type="Proteomes" id="UP000253551"/>
    </source>
</evidence>
<dbReference type="GO" id="GO:0070914">
    <property type="term" value="P:UV-damage excision repair"/>
    <property type="evidence" value="ECO:0007669"/>
    <property type="project" value="TreeGrafter"/>
</dbReference>
<dbReference type="InterPro" id="IPR037129">
    <property type="entry name" value="XPA_sf"/>
</dbReference>
<evidence type="ECO:0000256" key="1">
    <source>
        <dbReference type="ARBA" id="ARBA00004123"/>
    </source>
</evidence>
<dbReference type="OrthoDB" id="68328at2759"/>
<dbReference type="GO" id="GO:0000715">
    <property type="term" value="P:nucleotide-excision repair, DNA damage recognition"/>
    <property type="evidence" value="ECO:0007669"/>
    <property type="project" value="TreeGrafter"/>
</dbReference>
<sequence>MPEISTLTEEQRQRIAANKAKAIERLNAKRKEREQEEKKEKPLKKARWIKSYYEYDLSTLVDSKGGFIIEENNTKEEEKKKHYLPEPYYPSSFDSSEAPKCKECNTMDLDSVFFNFDYENRSERAELKDPELLPHWSKPNPHKSTWNDMMLYVREMVEEYAFKKWDGPNGLDTDGTRCRGNIEAEMHQLWPYYRIRGIHY</sequence>
<gene>
    <name evidence="5" type="ORF">CU098_013032</name>
</gene>
<dbReference type="Gene3D" id="3.90.530.10">
    <property type="entry name" value="XPA C-terminal domain"/>
    <property type="match status" value="1"/>
</dbReference>
<dbReference type="Pfam" id="PF05181">
    <property type="entry name" value="XPA_C"/>
    <property type="match status" value="1"/>
</dbReference>
<feature type="domain" description="XPA C-terminal" evidence="4">
    <location>
        <begin position="125"/>
        <end position="155"/>
    </location>
</feature>
<name>A0A367KV02_RHIST</name>
<evidence type="ECO:0000313" key="5">
    <source>
        <dbReference type="EMBL" id="RCI06025.1"/>
    </source>
</evidence>
<dbReference type="GO" id="GO:1901255">
    <property type="term" value="P:nucleotide-excision repair involved in interstrand cross-link repair"/>
    <property type="evidence" value="ECO:0007669"/>
    <property type="project" value="TreeGrafter"/>
</dbReference>
<dbReference type="STRING" id="4846.A0A367KV02"/>
<dbReference type="SUPFAM" id="SSF46955">
    <property type="entry name" value="Putative DNA-binding domain"/>
    <property type="match status" value="1"/>
</dbReference>